<dbReference type="PANTHER" id="PTHR12922:SF7">
    <property type="entry name" value="UBIQUINONE BIOSYNTHESIS PROTEIN COQ4 HOMOLOG, MITOCHONDRIAL"/>
    <property type="match status" value="1"/>
</dbReference>
<proteinExistence type="inferred from homology"/>
<organism evidence="8 9">
    <name type="scientific">Coccomyxa viridis</name>
    <dbReference type="NCBI Taxonomy" id="1274662"/>
    <lineage>
        <taxon>Eukaryota</taxon>
        <taxon>Viridiplantae</taxon>
        <taxon>Chlorophyta</taxon>
        <taxon>core chlorophytes</taxon>
        <taxon>Trebouxiophyceae</taxon>
        <taxon>Trebouxiophyceae incertae sedis</taxon>
        <taxon>Coccomyxaceae</taxon>
        <taxon>Coccomyxa</taxon>
    </lineage>
</organism>
<evidence type="ECO:0000256" key="4">
    <source>
        <dbReference type="ARBA" id="ARBA00023136"/>
    </source>
</evidence>
<protein>
    <recommendedName>
        <fullName evidence="6">Ubiquinone biosynthesis protein COQ4 homolog, mitochondrial</fullName>
    </recommendedName>
    <alternativeName>
        <fullName evidence="6">4-hydroxy-3-methoxy-5-polyprenylbenzoate decarboxylase</fullName>
        <ecNumber evidence="6">4.1.1.130</ecNumber>
    </alternativeName>
    <alternativeName>
        <fullName evidence="6">Coenzyme Q biosynthesis protein 4 homolog</fullName>
    </alternativeName>
</protein>
<gene>
    <name evidence="8" type="primary">g1354</name>
    <name evidence="8" type="ORF">VP750_LOCUS1169</name>
</gene>
<dbReference type="Proteomes" id="UP001497392">
    <property type="component" value="Unassembled WGS sequence"/>
</dbReference>
<feature type="binding site" evidence="6">
    <location>
        <position position="170"/>
    </location>
    <ligand>
        <name>Zn(2+)</name>
        <dbReference type="ChEBI" id="CHEBI:29105"/>
    </ligand>
</feature>
<dbReference type="EC" id="4.1.1.130" evidence="6"/>
<keyword evidence="6" id="KW-0479">Metal-binding</keyword>
<feature type="binding site" evidence="6">
    <location>
        <position position="155"/>
    </location>
    <ligand>
        <name>Zn(2+)</name>
        <dbReference type="ChEBI" id="CHEBI:29105"/>
    </ligand>
</feature>
<name>A0ABP1FLL3_9CHLO</name>
<keyword evidence="1 6" id="KW-0831">Ubiquinone biosynthesis</keyword>
<comment type="cofactor">
    <cofactor evidence="6">
        <name>Zn(2+)</name>
        <dbReference type="ChEBI" id="CHEBI:29105"/>
    </cofactor>
</comment>
<feature type="binding site" evidence="6">
    <location>
        <position position="154"/>
    </location>
    <ligand>
        <name>Zn(2+)</name>
        <dbReference type="ChEBI" id="CHEBI:29105"/>
    </ligand>
</feature>
<comment type="catalytic activity">
    <reaction evidence="6">
        <text>a 4-hydroxy-3-methoxy-5-(all-trans-polyprenyl)benzoate + H(+) = a 2-methoxy-6-(all-trans-polyprenyl)phenol + CO2</text>
        <dbReference type="Rhea" id="RHEA:81179"/>
        <dbReference type="Rhea" id="RHEA-COMP:9551"/>
        <dbReference type="Rhea" id="RHEA-COMP:10931"/>
        <dbReference type="ChEBI" id="CHEBI:15378"/>
        <dbReference type="ChEBI" id="CHEBI:16526"/>
        <dbReference type="ChEBI" id="CHEBI:62731"/>
        <dbReference type="ChEBI" id="CHEBI:84443"/>
        <dbReference type="EC" id="4.1.1.130"/>
    </reaction>
</comment>
<evidence type="ECO:0000313" key="9">
    <source>
        <dbReference type="Proteomes" id="UP001497392"/>
    </source>
</evidence>
<comment type="pathway">
    <text evidence="6">Cofactor biosynthesis; ubiquinone biosynthesis.</text>
</comment>
<dbReference type="PANTHER" id="PTHR12922">
    <property type="entry name" value="UBIQUINONE BIOSYNTHESIS PROTEIN"/>
    <property type="match status" value="1"/>
</dbReference>
<evidence type="ECO:0000256" key="1">
    <source>
        <dbReference type="ARBA" id="ARBA00022688"/>
    </source>
</evidence>
<feature type="region of interest" description="Disordered" evidence="7">
    <location>
        <begin position="247"/>
        <end position="266"/>
    </location>
</feature>
<evidence type="ECO:0000256" key="7">
    <source>
        <dbReference type="SAM" id="MobiDB-lite"/>
    </source>
</evidence>
<comment type="caution">
    <text evidence="8">The sequence shown here is derived from an EMBL/GenBank/DDBJ whole genome shotgun (WGS) entry which is preliminary data.</text>
</comment>
<reference evidence="8 9" key="1">
    <citation type="submission" date="2024-06" db="EMBL/GenBank/DDBJ databases">
        <authorList>
            <person name="Kraege A."/>
            <person name="Thomma B."/>
        </authorList>
    </citation>
    <scope>NUCLEOTIDE SEQUENCE [LARGE SCALE GENOMIC DNA]</scope>
</reference>
<evidence type="ECO:0000313" key="8">
    <source>
        <dbReference type="EMBL" id="CAL5219510.1"/>
    </source>
</evidence>
<keyword evidence="3 6" id="KW-0496">Mitochondrion</keyword>
<keyword evidence="2 6" id="KW-0999">Mitochondrion inner membrane</keyword>
<accession>A0ABP1FLL3</accession>
<keyword evidence="5 6" id="KW-0456">Lyase</keyword>
<comment type="subunit">
    <text evidence="6">Component of a multi-subunit COQ enzyme complex.</text>
</comment>
<comment type="similarity">
    <text evidence="6">Belongs to the COQ4 family.</text>
</comment>
<evidence type="ECO:0000256" key="6">
    <source>
        <dbReference type="HAMAP-Rule" id="MF_03111"/>
    </source>
</evidence>
<sequence>MLANAAGGGDVATTSGRTFEAAQQSDRGGLYPSHVKLGQLQRAAVAVLSAVGASINPARADLVAAVGETTGESALRRMLERMKATSSGRDILAERPRITDIVMRHAQTLPSGTFGRAYGDFMAQRGFHADDRPPVRFVDDEELAYVAMRSRETHDLWHVLFHCKTTVLGELALKAVEFVQTGMPMPALSVLGASWRLKPEERSLLLGTYIPWALHAGSRSADLMCLYYERHFEESLEEVRRRWRIQPAPLNDPSATNDPKLSGQSM</sequence>
<dbReference type="Pfam" id="PF05019">
    <property type="entry name" value="Coq4"/>
    <property type="match status" value="1"/>
</dbReference>
<keyword evidence="4 6" id="KW-0472">Membrane</keyword>
<dbReference type="InterPro" id="IPR027540">
    <property type="entry name" value="Coq4_euk"/>
</dbReference>
<dbReference type="EMBL" id="CAXHTA020000002">
    <property type="protein sequence ID" value="CAL5219510.1"/>
    <property type="molecule type" value="Genomic_DNA"/>
</dbReference>
<keyword evidence="6" id="KW-0862">Zinc</keyword>
<keyword evidence="9" id="KW-1185">Reference proteome</keyword>
<feature type="compositionally biased region" description="Polar residues" evidence="7">
    <location>
        <begin position="253"/>
        <end position="266"/>
    </location>
</feature>
<evidence type="ECO:0000256" key="5">
    <source>
        <dbReference type="ARBA" id="ARBA00023239"/>
    </source>
</evidence>
<evidence type="ECO:0000256" key="2">
    <source>
        <dbReference type="ARBA" id="ARBA00022792"/>
    </source>
</evidence>
<feature type="binding site" evidence="6">
    <location>
        <position position="158"/>
    </location>
    <ligand>
        <name>Zn(2+)</name>
        <dbReference type="ChEBI" id="CHEBI:29105"/>
    </ligand>
</feature>
<comment type="subcellular location">
    <subcellularLocation>
        <location evidence="6">Mitochondrion inner membrane</location>
        <topology evidence="6">Peripheral membrane protein</topology>
        <orientation evidence="6">Matrix side</orientation>
    </subcellularLocation>
</comment>
<dbReference type="HAMAP" id="MF_03111">
    <property type="entry name" value="Coq4"/>
    <property type="match status" value="1"/>
</dbReference>
<evidence type="ECO:0000256" key="3">
    <source>
        <dbReference type="ARBA" id="ARBA00023128"/>
    </source>
</evidence>
<comment type="function">
    <text evidence="6">Lyase that catalyzes the C1-decarboxylation of 4-hydroxy-3-methoxy-5-(all-trans-polyprenyl)benzoic acid into 2-methoxy-6-(all-trans-polyprenyl)phenol during ubiquinone biosynthesis.</text>
</comment>
<dbReference type="InterPro" id="IPR007715">
    <property type="entry name" value="Coq4"/>
</dbReference>